<dbReference type="PANTHER" id="PTHR31321:SF57">
    <property type="entry name" value="PECTINESTERASE 53-RELATED"/>
    <property type="match status" value="1"/>
</dbReference>
<evidence type="ECO:0000256" key="7">
    <source>
        <dbReference type="SAM" id="SignalP"/>
    </source>
</evidence>
<dbReference type="Proteomes" id="UP000035016">
    <property type="component" value="Chromosome Chromosome"/>
</dbReference>
<dbReference type="Pfam" id="PF01095">
    <property type="entry name" value="Pectinesterase"/>
    <property type="match status" value="1"/>
</dbReference>
<dbReference type="InterPro" id="IPR012334">
    <property type="entry name" value="Pectin_lyas_fold"/>
</dbReference>
<comment type="similarity">
    <text evidence="5">Belongs to the polysaccharide lyase 1 family.</text>
</comment>
<dbReference type="GO" id="GO:0000272">
    <property type="term" value="P:polysaccharide catabolic process"/>
    <property type="evidence" value="ECO:0007669"/>
    <property type="project" value="UniProtKB-KW"/>
</dbReference>
<keyword evidence="5" id="KW-0119">Carbohydrate metabolism</keyword>
<keyword evidence="5" id="KW-0624">Polysaccharide degradation</keyword>
<keyword evidence="4 5" id="KW-0456">Lyase</keyword>
<protein>
    <submittedName>
        <fullName evidence="9">Pectinesterase</fullName>
    </submittedName>
</protein>
<evidence type="ECO:0000256" key="2">
    <source>
        <dbReference type="ARBA" id="ARBA00022801"/>
    </source>
</evidence>
<proteinExistence type="inferred from homology"/>
<feature type="domain" description="Pectate lyase" evidence="8">
    <location>
        <begin position="75"/>
        <end position="294"/>
    </location>
</feature>
<evidence type="ECO:0000256" key="3">
    <source>
        <dbReference type="ARBA" id="ARBA00023085"/>
    </source>
</evidence>
<evidence type="ECO:0000256" key="5">
    <source>
        <dbReference type="RuleBase" id="RU361173"/>
    </source>
</evidence>
<dbReference type="KEGG" id="sle:sle_38060"/>
<feature type="region of interest" description="Disordered" evidence="6">
    <location>
        <begin position="646"/>
        <end position="668"/>
    </location>
</feature>
<dbReference type="EMBL" id="LN831790">
    <property type="protein sequence ID" value="CQR63265.1"/>
    <property type="molecule type" value="Genomic_DNA"/>
</dbReference>
<dbReference type="InterPro" id="IPR000070">
    <property type="entry name" value="Pectinesterase_cat"/>
</dbReference>
<reference evidence="9 10" key="1">
    <citation type="submission" date="2015-02" db="EMBL/GenBank/DDBJ databases">
        <authorList>
            <person name="Gomez-Escribano P.J."/>
        </authorList>
    </citation>
    <scope>NUCLEOTIDE SEQUENCE [LARGE SCALE GENOMIC DNA]</scope>
    <source>
        <strain evidence="10">C34 (DSM 42122 / NRRL B-24963)</strain>
    </source>
</reference>
<comment type="subcellular location">
    <subcellularLocation>
        <location evidence="5">Secreted</location>
    </subcellularLocation>
</comment>
<keyword evidence="7" id="KW-0732">Signal</keyword>
<feature type="chain" id="PRO_5039470699" evidence="7">
    <location>
        <begin position="41"/>
        <end position="683"/>
    </location>
</feature>
<comment type="similarity">
    <text evidence="1">Belongs to the pectinesterase family.</text>
</comment>
<evidence type="ECO:0000259" key="8">
    <source>
        <dbReference type="SMART" id="SM00656"/>
    </source>
</evidence>
<evidence type="ECO:0000256" key="4">
    <source>
        <dbReference type="ARBA" id="ARBA00023239"/>
    </source>
</evidence>
<accession>A0A0F7VUA7</accession>
<dbReference type="Pfam" id="PF00544">
    <property type="entry name" value="Pectate_lyase_4"/>
    <property type="match status" value="1"/>
</dbReference>
<gene>
    <name evidence="9" type="primary">sle_38060</name>
</gene>
<feature type="signal peptide" evidence="7">
    <location>
        <begin position="1"/>
        <end position="40"/>
    </location>
</feature>
<dbReference type="GO" id="GO:0042545">
    <property type="term" value="P:cell wall modification"/>
    <property type="evidence" value="ECO:0007669"/>
    <property type="project" value="InterPro"/>
</dbReference>
<keyword evidence="5" id="KW-0964">Secreted</keyword>
<evidence type="ECO:0000256" key="6">
    <source>
        <dbReference type="SAM" id="MobiDB-lite"/>
    </source>
</evidence>
<dbReference type="GO" id="GO:0005576">
    <property type="term" value="C:extracellular region"/>
    <property type="evidence" value="ECO:0007669"/>
    <property type="project" value="UniProtKB-SubCell"/>
</dbReference>
<dbReference type="PANTHER" id="PTHR31321">
    <property type="entry name" value="ACYL-COA THIOESTER HYDROLASE YBHC-RELATED"/>
    <property type="match status" value="1"/>
</dbReference>
<dbReference type="SUPFAM" id="SSF51126">
    <property type="entry name" value="Pectin lyase-like"/>
    <property type="match status" value="2"/>
</dbReference>
<dbReference type="GO" id="GO:0030599">
    <property type="term" value="F:pectinesterase activity"/>
    <property type="evidence" value="ECO:0007669"/>
    <property type="project" value="InterPro"/>
</dbReference>
<evidence type="ECO:0000256" key="1">
    <source>
        <dbReference type="ARBA" id="ARBA00008891"/>
    </source>
</evidence>
<evidence type="ECO:0000313" key="10">
    <source>
        <dbReference type="Proteomes" id="UP000035016"/>
    </source>
</evidence>
<dbReference type="AlphaFoldDB" id="A0A0F7VUA7"/>
<evidence type="ECO:0000313" key="9">
    <source>
        <dbReference type="EMBL" id="CQR63265.1"/>
    </source>
</evidence>
<dbReference type="InterPro" id="IPR011050">
    <property type="entry name" value="Pectin_lyase_fold/virulence"/>
</dbReference>
<dbReference type="SMART" id="SM00656">
    <property type="entry name" value="Amb_all"/>
    <property type="match status" value="1"/>
</dbReference>
<dbReference type="Gene3D" id="2.160.20.10">
    <property type="entry name" value="Single-stranded right-handed beta-helix, Pectin lyase-like"/>
    <property type="match status" value="2"/>
</dbReference>
<dbReference type="GO" id="GO:0009279">
    <property type="term" value="C:cell outer membrane"/>
    <property type="evidence" value="ECO:0007669"/>
    <property type="project" value="TreeGrafter"/>
</dbReference>
<sequence length="683" mass="72406">MDETTRGKPRHRRRRRTTAFAVGVPLALIAAGVAVFGAHAQPQAAAAEAPAWATATADGFASVNALGQNGTYGGRGGQTVTVRTLAELEKYATAPEPYVIVVAGTITMNPVGKEIKVASDKTIIGSGTSGHIVGGGFFLGPGVHNVIIRNLTIRDSYQGVWNDKDHDYDAIQMDGAHHVWIDHNDLRHMADGLIDVRKDSTNITVSWNELSDNNKTFGIGWTENTVTDITIHHNWIRETEQRNPSTDNAAHAHLYNNVLEDTPGTAITSSYGNYSRGKTRMVLENSYFQGVKNPVIKDATASIVQRGNVFSGTSGRNESGGTAFDPKTYYLYTLDKVADLPALLKSGAGPRSSLGTTATTTAAAAATTLTVAKDGSGQYSTVQAAVNAVPANNPSRVVIAVKPGTYRETVKVPSNKPHVTIQGTGASRKDTVIVYNNASGTPKPGGGTYGTGGSATVAVEADDFQARNLTIANDFDEKANQNISGHQAVALRTASDKVFLDSVIVEGDQDTLLLDTAAKDRLGRVYMANSYVVGNVDFIFGRATAVIDRSVITLKKRWDGTSAGYVTAPSTAAGRKGILIANSTVNGAVSDRTFYLGRPWHAGGDATLDPQTTVRNTTLSAAIRTTPWTDMSGFSWKDDRFAEYQNTGPGAGAASADRPQLTAAQAADQEVGDWLGDWTPTAS</sequence>
<organism evidence="9 10">
    <name type="scientific">Streptomyces leeuwenhoekii</name>
    <dbReference type="NCBI Taxonomy" id="1437453"/>
    <lineage>
        <taxon>Bacteria</taxon>
        <taxon>Bacillati</taxon>
        <taxon>Actinomycetota</taxon>
        <taxon>Actinomycetes</taxon>
        <taxon>Kitasatosporales</taxon>
        <taxon>Streptomycetaceae</taxon>
        <taxon>Streptomyces</taxon>
    </lineage>
</organism>
<keyword evidence="2" id="KW-0378">Hydrolase</keyword>
<name>A0A0F7VUA7_STRLW</name>
<dbReference type="RefSeq" id="WP_029385362.1">
    <property type="nucleotide sequence ID" value="NZ_AZSD01000289.1"/>
</dbReference>
<dbReference type="GO" id="GO:0016829">
    <property type="term" value="F:lyase activity"/>
    <property type="evidence" value="ECO:0007669"/>
    <property type="project" value="UniProtKB-KW"/>
</dbReference>
<dbReference type="InterPro" id="IPR002022">
    <property type="entry name" value="Pec_lyase"/>
</dbReference>
<keyword evidence="3" id="KW-0063">Aspartyl esterase</keyword>